<feature type="compositionally biased region" description="Basic and acidic residues" evidence="3">
    <location>
        <begin position="53"/>
        <end position="66"/>
    </location>
</feature>
<evidence type="ECO:0000256" key="3">
    <source>
        <dbReference type="SAM" id="MobiDB-lite"/>
    </source>
</evidence>
<evidence type="ECO:0000256" key="2">
    <source>
        <dbReference type="ARBA" id="ARBA00022840"/>
    </source>
</evidence>
<evidence type="ECO:0000313" key="4">
    <source>
        <dbReference type="EMBL" id="GAA3690284.1"/>
    </source>
</evidence>
<keyword evidence="1" id="KW-0547">Nucleotide-binding</keyword>
<evidence type="ECO:0000256" key="1">
    <source>
        <dbReference type="ARBA" id="ARBA00022741"/>
    </source>
</evidence>
<name>A0ABP7CIN6_9PSEU</name>
<accession>A0ABP7CIN6</accession>
<dbReference type="EMBL" id="BAABBE010000092">
    <property type="protein sequence ID" value="GAA3690284.1"/>
    <property type="molecule type" value="Genomic_DNA"/>
</dbReference>
<dbReference type="Proteomes" id="UP001500711">
    <property type="component" value="Unassembled WGS sequence"/>
</dbReference>
<reference evidence="5" key="1">
    <citation type="journal article" date="2019" name="Int. J. Syst. Evol. Microbiol.">
        <title>The Global Catalogue of Microorganisms (GCM) 10K type strain sequencing project: providing services to taxonomists for standard genome sequencing and annotation.</title>
        <authorList>
            <consortium name="The Broad Institute Genomics Platform"/>
            <consortium name="The Broad Institute Genome Sequencing Center for Infectious Disease"/>
            <person name="Wu L."/>
            <person name="Ma J."/>
        </authorList>
    </citation>
    <scope>NUCLEOTIDE SEQUENCE [LARGE SCALE GENOMIC DNA]</scope>
    <source>
        <strain evidence="5">JCM 17494</strain>
    </source>
</reference>
<proteinExistence type="predicted"/>
<evidence type="ECO:0008006" key="6">
    <source>
        <dbReference type="Google" id="ProtNLM"/>
    </source>
</evidence>
<dbReference type="InterPro" id="IPR005654">
    <property type="entry name" value="ATPase_AFG1-like"/>
</dbReference>
<evidence type="ECO:0000313" key="5">
    <source>
        <dbReference type="Proteomes" id="UP001500711"/>
    </source>
</evidence>
<feature type="region of interest" description="Disordered" evidence="3">
    <location>
        <begin position="53"/>
        <end position="85"/>
    </location>
</feature>
<comment type="caution">
    <text evidence="4">The sequence shown here is derived from an EMBL/GenBank/DDBJ whole genome shotgun (WGS) entry which is preliminary data.</text>
</comment>
<dbReference type="Pfam" id="PF03969">
    <property type="entry name" value="AFG1_ATPase"/>
    <property type="match status" value="1"/>
</dbReference>
<keyword evidence="5" id="KW-1185">Reference proteome</keyword>
<sequence>MPSMSRMELYAVIRRLETCDHEARQRFANVIDVLVDRDIRLFMVSEHSLHDNRHGDAQALDMERTASRPSLLSTEFPLDSPKSLD</sequence>
<keyword evidence="2" id="KW-0067">ATP-binding</keyword>
<protein>
    <recommendedName>
        <fullName evidence="6">Resolvase, N terminal domain</fullName>
    </recommendedName>
</protein>
<organism evidence="4 5">
    <name type="scientific">Lentzea roselyniae</name>
    <dbReference type="NCBI Taxonomy" id="531940"/>
    <lineage>
        <taxon>Bacteria</taxon>
        <taxon>Bacillati</taxon>
        <taxon>Actinomycetota</taxon>
        <taxon>Actinomycetes</taxon>
        <taxon>Pseudonocardiales</taxon>
        <taxon>Pseudonocardiaceae</taxon>
        <taxon>Lentzea</taxon>
    </lineage>
</organism>
<gene>
    <name evidence="4" type="ORF">GCM10022267_91050</name>
</gene>